<reference evidence="1 2" key="1">
    <citation type="submission" date="2011-08" db="EMBL/GenBank/DDBJ databases">
        <title>The Genome Sequence of Clostridium orbiscindens 1_3_50AFAA.</title>
        <authorList>
            <consortium name="The Broad Institute Genome Sequencing Platform"/>
            <person name="Earl A."/>
            <person name="Ward D."/>
            <person name="Feldgarden M."/>
            <person name="Gevers D."/>
            <person name="Daigneault M."/>
            <person name="Strauss J."/>
            <person name="Allen-Vercoe E."/>
            <person name="Young S.K."/>
            <person name="Zeng Q."/>
            <person name="Gargeya S."/>
            <person name="Fitzgerald M."/>
            <person name="Haas B."/>
            <person name="Abouelleil A."/>
            <person name="Alvarado L."/>
            <person name="Arachchi H.M."/>
            <person name="Berlin A."/>
            <person name="Brown A."/>
            <person name="Chapman S.B."/>
            <person name="Chen Z."/>
            <person name="Dunbar C."/>
            <person name="Freedman E."/>
            <person name="Gearin G."/>
            <person name="Gellesch M."/>
            <person name="Goldberg J."/>
            <person name="Griggs A."/>
            <person name="Gujja S."/>
            <person name="Heiman D."/>
            <person name="Howarth C."/>
            <person name="Larson L."/>
            <person name="Lui A."/>
            <person name="MacDonald P.J.P."/>
            <person name="Montmayeur A."/>
            <person name="Murphy C."/>
            <person name="Neiman D."/>
            <person name="Pearson M."/>
            <person name="Priest M."/>
            <person name="Roberts A."/>
            <person name="Saif S."/>
            <person name="Shea T."/>
            <person name="Shenoy N."/>
            <person name="Sisk P."/>
            <person name="Stolte C."/>
            <person name="Sykes S."/>
            <person name="Wortman J."/>
            <person name="Nusbaum C."/>
            <person name="Birren B."/>
        </authorList>
    </citation>
    <scope>NUCLEOTIDE SEQUENCE [LARGE SCALE GENOMIC DNA]</scope>
    <source>
        <strain evidence="1 2">1_3_50AFAA</strain>
    </source>
</reference>
<dbReference type="InterPro" id="IPR010985">
    <property type="entry name" value="Ribbon_hlx_hlx"/>
</dbReference>
<comment type="caution">
    <text evidence="1">The sequence shown here is derived from an EMBL/GenBank/DDBJ whole genome shotgun (WGS) entry which is preliminary data.</text>
</comment>
<dbReference type="Proteomes" id="UP000029585">
    <property type="component" value="Unassembled WGS sequence"/>
</dbReference>
<evidence type="ECO:0000313" key="1">
    <source>
        <dbReference type="EMBL" id="KGF56817.1"/>
    </source>
</evidence>
<dbReference type="AlphaFoldDB" id="A0A096CPX9"/>
<organism evidence="1 2">
    <name type="scientific">Flavonifractor plautii 1_3_50AFAA</name>
    <dbReference type="NCBI Taxonomy" id="742738"/>
    <lineage>
        <taxon>Bacteria</taxon>
        <taxon>Bacillati</taxon>
        <taxon>Bacillota</taxon>
        <taxon>Clostridia</taxon>
        <taxon>Eubacteriales</taxon>
        <taxon>Oscillospiraceae</taxon>
        <taxon>Flavonifractor</taxon>
    </lineage>
</organism>
<dbReference type="PATRIC" id="fig|742738.3.peg.748"/>
<evidence type="ECO:0000313" key="2">
    <source>
        <dbReference type="Proteomes" id="UP000029585"/>
    </source>
</evidence>
<gene>
    <name evidence="1" type="ORF">HMPREF9460_00716</name>
</gene>
<proteinExistence type="predicted"/>
<accession>A0A096CPX9</accession>
<dbReference type="eggNOG" id="ENOG503266T">
    <property type="taxonomic scope" value="Bacteria"/>
</dbReference>
<dbReference type="EMBL" id="ADLO01000027">
    <property type="protein sequence ID" value="KGF56817.1"/>
    <property type="molecule type" value="Genomic_DNA"/>
</dbReference>
<dbReference type="SUPFAM" id="SSF47598">
    <property type="entry name" value="Ribbon-helix-helix"/>
    <property type="match status" value="1"/>
</dbReference>
<dbReference type="GO" id="GO:0006355">
    <property type="term" value="P:regulation of DNA-templated transcription"/>
    <property type="evidence" value="ECO:0007669"/>
    <property type="project" value="InterPro"/>
</dbReference>
<protein>
    <recommendedName>
        <fullName evidence="3">Arc-like DNA binding domain-containing protein</fullName>
    </recommendedName>
</protein>
<dbReference type="HOGENOM" id="CLU_187427_1_0_9"/>
<dbReference type="Gene3D" id="1.10.1220.10">
    <property type="entry name" value="Met repressor-like"/>
    <property type="match status" value="1"/>
</dbReference>
<name>A0A096CPX9_FLAPL</name>
<dbReference type="RefSeq" id="WP_009259035.1">
    <property type="nucleotide sequence ID" value="NZ_KN174161.1"/>
</dbReference>
<keyword evidence="2" id="KW-1185">Reference proteome</keyword>
<dbReference type="InterPro" id="IPR013321">
    <property type="entry name" value="Arc_rbn_hlx_hlx"/>
</dbReference>
<evidence type="ECO:0008006" key="3">
    <source>
        <dbReference type="Google" id="ProtNLM"/>
    </source>
</evidence>
<sequence length="68" mass="7436">MPVSRAQQEATARYEAKVYDKVLVRLPKGHKAEIQAHAEARGESVNGFIGRAIDETMERDNAALGIGN</sequence>